<feature type="transmembrane region" description="Helical" evidence="1">
    <location>
        <begin position="7"/>
        <end position="25"/>
    </location>
</feature>
<dbReference type="PRINTS" id="PR00762">
    <property type="entry name" value="CLCHANNEL"/>
</dbReference>
<feature type="transmembrane region" description="Helical" evidence="1">
    <location>
        <begin position="164"/>
        <end position="184"/>
    </location>
</feature>
<dbReference type="Proteomes" id="UP000002698">
    <property type="component" value="Chromosome"/>
</dbReference>
<keyword evidence="1" id="KW-0812">Transmembrane</keyword>
<evidence type="ECO:0000259" key="2">
    <source>
        <dbReference type="PROSITE" id="PS50850"/>
    </source>
</evidence>
<dbReference type="PANTHER" id="PTHR23521">
    <property type="entry name" value="TRANSPORTER MFS SUPERFAMILY"/>
    <property type="match status" value="1"/>
</dbReference>
<dbReference type="PROSITE" id="PS50850">
    <property type="entry name" value="MFS"/>
    <property type="match status" value="1"/>
</dbReference>
<dbReference type="SUPFAM" id="SSF103473">
    <property type="entry name" value="MFS general substrate transporter"/>
    <property type="match status" value="2"/>
</dbReference>
<keyword evidence="1" id="KW-0472">Membrane</keyword>
<feature type="transmembrane region" description="Helical" evidence="1">
    <location>
        <begin position="271"/>
        <end position="291"/>
    </location>
</feature>
<dbReference type="InterPro" id="IPR020846">
    <property type="entry name" value="MFS_dom"/>
</dbReference>
<feature type="transmembrane region" description="Helical" evidence="1">
    <location>
        <begin position="243"/>
        <end position="259"/>
    </location>
</feature>
<feature type="transmembrane region" description="Helical" evidence="1">
    <location>
        <begin position="45"/>
        <end position="64"/>
    </location>
</feature>
<name>A0A1U7EU97_NATPD</name>
<reference evidence="3 4" key="1">
    <citation type="journal article" date="2005" name="Genome Res.">
        <title>Living with two extremes: conclusions from the genome sequence of Natronomonas pharaonis.</title>
        <authorList>
            <person name="Falb M."/>
            <person name="Pfeiffer F."/>
            <person name="Palm P."/>
            <person name="Rodewald K."/>
            <person name="Hickmann V."/>
            <person name="Tittor J."/>
            <person name="Oesterhelt D."/>
        </authorList>
    </citation>
    <scope>NUCLEOTIDE SEQUENCE [LARGE SCALE GENOMIC DNA]</scope>
    <source>
        <strain evidence="4">ATCC 35678 / DSM 2160 / CIP 103997 / JCM 8858 / NBRC 14720 / NCIMB 2260 / Gabara</strain>
    </source>
</reference>
<dbReference type="HOGENOM" id="CLU_056682_0_0_2"/>
<feature type="transmembrane region" description="Helical" evidence="1">
    <location>
        <begin position="138"/>
        <end position="158"/>
    </location>
</feature>
<keyword evidence="4" id="KW-1185">Reference proteome</keyword>
<evidence type="ECO:0000313" key="3">
    <source>
        <dbReference type="EMBL" id="CAI48535.1"/>
    </source>
</evidence>
<organism evidence="3 4">
    <name type="scientific">Natronomonas pharaonis (strain ATCC 35678 / DSM 2160 / CIP 103997 / JCM 8858 / NBRC 14720 / NCIMB 2260 / Gabara)</name>
    <name type="common">Halobacterium pharaonis</name>
    <dbReference type="NCBI Taxonomy" id="348780"/>
    <lineage>
        <taxon>Archaea</taxon>
        <taxon>Methanobacteriati</taxon>
        <taxon>Methanobacteriota</taxon>
        <taxon>Stenosarchaea group</taxon>
        <taxon>Halobacteria</taxon>
        <taxon>Halobacteriales</taxon>
        <taxon>Natronomonadaceae</taxon>
        <taxon>Natronomonas</taxon>
    </lineage>
</organism>
<accession>A0A1U7EU97</accession>
<sequence length="396" mass="40127">MSRSERVRLAAVVFAVLFTQLLVYPGVDRLVDVLGGEPTVDAGTAFLGVQLLAFVLFSAVWGALSDRAGRRTPFIVLGAAGGAAAYLVLVGIVVAGIGDFRTALVVRFVEGAFTIGAFSLSITMLMDLDGGHGRNMGAAGIAIGAGAALGAPVGGQLYELGTLAPIVASAVLLVGVAAVVATIPDRAPDGGRSLRDAVDCVRRRPTLFVPFAFGFADRFAAGFFGLIGTFYFRDAFDLSPSEIGLLLACFFAPFALLQYPLGTLSDRIGRVVPIVVGSAGFGLAILGVGLAPTAALAAVGMVAVGVLGALVAPATMALVTDIAAPDERGAAMGGFNIFGSLGFLGGIIVGGALATRFDYFAAFLVAGGLEIVIAVLALPVLVRTVSDPTATFGSPE</sequence>
<dbReference type="PANTHER" id="PTHR23521:SF2">
    <property type="entry name" value="TRANSPORTER MFS SUPERFAMILY"/>
    <property type="match status" value="1"/>
</dbReference>
<feature type="transmembrane region" description="Helical" evidence="1">
    <location>
        <begin position="104"/>
        <end position="126"/>
    </location>
</feature>
<dbReference type="GO" id="GO:0005886">
    <property type="term" value="C:plasma membrane"/>
    <property type="evidence" value="ECO:0007669"/>
    <property type="project" value="TreeGrafter"/>
</dbReference>
<dbReference type="InterPro" id="IPR036259">
    <property type="entry name" value="MFS_trans_sf"/>
</dbReference>
<dbReference type="STRING" id="348780.NP_0888A"/>
<feature type="domain" description="Major facilitator superfamily (MFS) profile" evidence="2">
    <location>
        <begin position="206"/>
        <end position="396"/>
    </location>
</feature>
<dbReference type="Gene3D" id="1.20.1250.20">
    <property type="entry name" value="MFS general substrate transporter like domains"/>
    <property type="match status" value="2"/>
</dbReference>
<dbReference type="Pfam" id="PF07690">
    <property type="entry name" value="MFS_1"/>
    <property type="match status" value="2"/>
</dbReference>
<proteinExistence type="predicted"/>
<gene>
    <name evidence="3" type="primary">tp20</name>
    <name evidence="3" type="ordered locus">NP_0888A</name>
</gene>
<dbReference type="InterPro" id="IPR001807">
    <property type="entry name" value="ClC"/>
</dbReference>
<dbReference type="KEGG" id="nph:NP_0888A"/>
<keyword evidence="1" id="KW-1133">Transmembrane helix</keyword>
<dbReference type="InterPro" id="IPR011701">
    <property type="entry name" value="MFS"/>
</dbReference>
<dbReference type="EnsemblBacteria" id="CAI48535">
    <property type="protein sequence ID" value="CAI48535"/>
    <property type="gene ID" value="NP_0888A"/>
</dbReference>
<evidence type="ECO:0000313" key="4">
    <source>
        <dbReference type="Proteomes" id="UP000002698"/>
    </source>
</evidence>
<feature type="transmembrane region" description="Helical" evidence="1">
    <location>
        <begin position="331"/>
        <end position="353"/>
    </location>
</feature>
<feature type="transmembrane region" description="Helical" evidence="1">
    <location>
        <begin position="76"/>
        <end position="98"/>
    </location>
</feature>
<evidence type="ECO:0000256" key="1">
    <source>
        <dbReference type="SAM" id="Phobius"/>
    </source>
</evidence>
<dbReference type="GO" id="GO:0015108">
    <property type="term" value="F:chloride transmembrane transporter activity"/>
    <property type="evidence" value="ECO:0007669"/>
    <property type="project" value="InterPro"/>
</dbReference>
<dbReference type="RefSeq" id="WP_011322171.1">
    <property type="nucleotide sequence ID" value="NC_007426.1"/>
</dbReference>
<feature type="transmembrane region" description="Helical" evidence="1">
    <location>
        <begin position="359"/>
        <end position="382"/>
    </location>
</feature>
<protein>
    <submittedName>
        <fullName evidence="3">Major facilitator superfamily transport protein</fullName>
    </submittedName>
</protein>
<feature type="transmembrane region" description="Helical" evidence="1">
    <location>
        <begin position="205"/>
        <end position="231"/>
    </location>
</feature>
<dbReference type="AlphaFoldDB" id="A0A1U7EU97"/>
<dbReference type="eggNOG" id="arCOG00130">
    <property type="taxonomic scope" value="Archaea"/>
</dbReference>
<feature type="transmembrane region" description="Helical" evidence="1">
    <location>
        <begin position="297"/>
        <end position="319"/>
    </location>
</feature>
<dbReference type="EMBL" id="CR936257">
    <property type="protein sequence ID" value="CAI48535.1"/>
    <property type="molecule type" value="Genomic_DNA"/>
</dbReference>
<dbReference type="GeneID" id="3703296"/>